<proteinExistence type="predicted"/>
<name>A0A1Y2P2A0_STRFR</name>
<protein>
    <submittedName>
        <fullName evidence="2">Uncharacterized protein</fullName>
    </submittedName>
</protein>
<feature type="region of interest" description="Disordered" evidence="1">
    <location>
        <begin position="127"/>
        <end position="175"/>
    </location>
</feature>
<evidence type="ECO:0000256" key="1">
    <source>
        <dbReference type="SAM" id="MobiDB-lite"/>
    </source>
</evidence>
<feature type="region of interest" description="Disordered" evidence="1">
    <location>
        <begin position="1"/>
        <end position="91"/>
    </location>
</feature>
<sequence length="175" mass="18348">MRPTGTRSRTTSVPANTSPTRRPRADTSEAMHAMTPNDIRISTIPSSPRTSACRNRIGPPSSRTTRSPHAIFPSDRPRLSVSTMIGPPISTSTNDAIDTAITAASSNDAVARASAMDMTRYTVHTTTRSMSSASARLGSLAGRSPSTTASPVTTSLMPPTLLRPCATAPRASLPS</sequence>
<feature type="compositionally biased region" description="Polar residues" evidence="1">
    <location>
        <begin position="1"/>
        <end position="20"/>
    </location>
</feature>
<evidence type="ECO:0000313" key="3">
    <source>
        <dbReference type="Proteomes" id="UP000194318"/>
    </source>
</evidence>
<gene>
    <name evidence="2" type="ORF">BG846_00767</name>
</gene>
<comment type="caution">
    <text evidence="2">The sequence shown here is derived from an EMBL/GenBank/DDBJ whole genome shotgun (WGS) entry which is preliminary data.</text>
</comment>
<organism evidence="2 3">
    <name type="scientific">Streptomyces fradiae ATCC 10745 = DSM 40063</name>
    <dbReference type="NCBI Taxonomy" id="1319510"/>
    <lineage>
        <taxon>Bacteria</taxon>
        <taxon>Bacillati</taxon>
        <taxon>Actinomycetota</taxon>
        <taxon>Actinomycetes</taxon>
        <taxon>Kitasatosporales</taxon>
        <taxon>Streptomycetaceae</taxon>
        <taxon>Streptomyces</taxon>
    </lineage>
</organism>
<reference evidence="2 3" key="1">
    <citation type="submission" date="2016-09" db="EMBL/GenBank/DDBJ databases">
        <title>Streptomyces fradiae DSM40063, a candidate organism with high potential of specific P450 cytochromes.</title>
        <authorList>
            <person name="Grumaz C."/>
            <person name="Vainshtein Y."/>
            <person name="Kirstahler P."/>
            <person name="Sohn K."/>
        </authorList>
    </citation>
    <scope>NUCLEOTIDE SEQUENCE [LARGE SCALE GENOMIC DNA]</scope>
    <source>
        <strain evidence="2 3">DSM 40063</strain>
    </source>
</reference>
<dbReference type="EMBL" id="MIFZ01000074">
    <property type="protein sequence ID" value="OSY53561.1"/>
    <property type="molecule type" value="Genomic_DNA"/>
</dbReference>
<dbReference type="AlphaFoldDB" id="A0A1Y2P2A0"/>
<evidence type="ECO:0000313" key="2">
    <source>
        <dbReference type="EMBL" id="OSY53561.1"/>
    </source>
</evidence>
<dbReference type="Proteomes" id="UP000194318">
    <property type="component" value="Unassembled WGS sequence"/>
</dbReference>
<accession>A0A1Y2P2A0</accession>
<feature type="compositionally biased region" description="Polar residues" evidence="1">
    <location>
        <begin position="43"/>
        <end position="53"/>
    </location>
</feature>
<feature type="compositionally biased region" description="Low complexity" evidence="1">
    <location>
        <begin position="127"/>
        <end position="155"/>
    </location>
</feature>